<feature type="domain" description="Glutathione S-transferase UstS-like C-terminal" evidence="2">
    <location>
        <begin position="116"/>
        <end position="235"/>
    </location>
</feature>
<dbReference type="AlphaFoldDB" id="A0A3D8RD62"/>
<organism evidence="3 4">
    <name type="scientific">Coleophoma crateriformis</name>
    <dbReference type="NCBI Taxonomy" id="565419"/>
    <lineage>
        <taxon>Eukaryota</taxon>
        <taxon>Fungi</taxon>
        <taxon>Dikarya</taxon>
        <taxon>Ascomycota</taxon>
        <taxon>Pezizomycotina</taxon>
        <taxon>Leotiomycetes</taxon>
        <taxon>Helotiales</taxon>
        <taxon>Dermateaceae</taxon>
        <taxon>Coleophoma</taxon>
    </lineage>
</organism>
<dbReference type="InterPro" id="IPR036249">
    <property type="entry name" value="Thioredoxin-like_sf"/>
</dbReference>
<dbReference type="InterPro" id="IPR054416">
    <property type="entry name" value="GST_UstS-like_C"/>
</dbReference>
<dbReference type="InterPro" id="IPR004045">
    <property type="entry name" value="Glutathione_S-Trfase_N"/>
</dbReference>
<dbReference type="Pfam" id="PF22041">
    <property type="entry name" value="GST_C_7"/>
    <property type="match status" value="1"/>
</dbReference>
<accession>A0A3D8RD62</accession>
<reference evidence="3 4" key="1">
    <citation type="journal article" date="2018" name="IMA Fungus">
        <title>IMA Genome-F 9: Draft genome sequence of Annulohypoxylon stygium, Aspergillus mulundensis, Berkeleyomyces basicola (syn. Thielaviopsis basicola), Ceratocystis smalleyi, two Cercospora beticola strains, Coleophoma cylindrospora, Fusarium fracticaudum, Phialophora cf. hyalina, and Morchella septimelata.</title>
        <authorList>
            <person name="Wingfield B.D."/>
            <person name="Bills G.F."/>
            <person name="Dong Y."/>
            <person name="Huang W."/>
            <person name="Nel W.J."/>
            <person name="Swalarsk-Parry B.S."/>
            <person name="Vaghefi N."/>
            <person name="Wilken P.M."/>
            <person name="An Z."/>
            <person name="de Beer Z.W."/>
            <person name="De Vos L."/>
            <person name="Chen L."/>
            <person name="Duong T.A."/>
            <person name="Gao Y."/>
            <person name="Hammerbacher A."/>
            <person name="Kikkert J.R."/>
            <person name="Li Y."/>
            <person name="Li H."/>
            <person name="Li K."/>
            <person name="Li Q."/>
            <person name="Liu X."/>
            <person name="Ma X."/>
            <person name="Naidoo K."/>
            <person name="Pethybridge S.J."/>
            <person name="Sun J."/>
            <person name="Steenkamp E.T."/>
            <person name="van der Nest M.A."/>
            <person name="van Wyk S."/>
            <person name="Wingfield M.J."/>
            <person name="Xiong C."/>
            <person name="Yue Q."/>
            <person name="Zhang X."/>
        </authorList>
    </citation>
    <scope>NUCLEOTIDE SEQUENCE [LARGE SCALE GENOMIC DNA]</scope>
    <source>
        <strain evidence="3 4">BP5796</strain>
    </source>
</reference>
<sequence>MATSKLLVRFYDLSGPKTWSPACWSTRYALNYKGIPYTVTKLSYPDIRPTCERLFADMTGLRATVPIIEILGDKPQALNDSTPIARLLNERFPASEGYRDLKCLDVMDDYQRKSRHCRQAILLWIVADVHGYALDPHEEYFKRTREESFKVPLSEVTEKIGGGEEAVLQQIREGWEPMRQRMMQEDGTGDPTYQDFFDASNVKWVEASSPEKGKKLMDLYGDDTFVKLMKKVEKYT</sequence>
<protein>
    <submittedName>
        <fullName evidence="3">Uncharacterized protein</fullName>
    </submittedName>
</protein>
<dbReference type="Gene3D" id="3.40.30.10">
    <property type="entry name" value="Glutaredoxin"/>
    <property type="match status" value="1"/>
</dbReference>
<dbReference type="Proteomes" id="UP000256328">
    <property type="component" value="Unassembled WGS sequence"/>
</dbReference>
<dbReference type="Pfam" id="PF13409">
    <property type="entry name" value="GST_N_2"/>
    <property type="match status" value="1"/>
</dbReference>
<feature type="domain" description="GST N-terminal" evidence="1">
    <location>
        <begin position="19"/>
        <end position="90"/>
    </location>
</feature>
<evidence type="ECO:0000313" key="4">
    <source>
        <dbReference type="Proteomes" id="UP000256328"/>
    </source>
</evidence>
<comment type="caution">
    <text evidence="3">The sequence shown here is derived from an EMBL/GenBank/DDBJ whole genome shotgun (WGS) entry which is preliminary data.</text>
</comment>
<dbReference type="SUPFAM" id="SSF52833">
    <property type="entry name" value="Thioredoxin-like"/>
    <property type="match status" value="1"/>
</dbReference>
<evidence type="ECO:0000259" key="2">
    <source>
        <dbReference type="Pfam" id="PF22041"/>
    </source>
</evidence>
<evidence type="ECO:0000313" key="3">
    <source>
        <dbReference type="EMBL" id="RDW71831.1"/>
    </source>
</evidence>
<name>A0A3D8RD62_9HELO</name>
<dbReference type="OrthoDB" id="4951845at2759"/>
<keyword evidence="4" id="KW-1185">Reference proteome</keyword>
<proteinExistence type="predicted"/>
<evidence type="ECO:0000259" key="1">
    <source>
        <dbReference type="Pfam" id="PF13409"/>
    </source>
</evidence>
<dbReference type="Gene3D" id="1.20.1050.10">
    <property type="match status" value="1"/>
</dbReference>
<gene>
    <name evidence="3" type="ORF">BP5796_07865</name>
</gene>
<dbReference type="EMBL" id="PDLN01000011">
    <property type="protein sequence ID" value="RDW71831.1"/>
    <property type="molecule type" value="Genomic_DNA"/>
</dbReference>